<organism evidence="2 3">
    <name type="scientific">Mesorhizobium marinum</name>
    <dbReference type="NCBI Taxonomy" id="3228790"/>
    <lineage>
        <taxon>Bacteria</taxon>
        <taxon>Pseudomonadati</taxon>
        <taxon>Pseudomonadota</taxon>
        <taxon>Alphaproteobacteria</taxon>
        <taxon>Hyphomicrobiales</taxon>
        <taxon>Phyllobacteriaceae</taxon>
        <taxon>Mesorhizobium</taxon>
    </lineage>
</organism>
<dbReference type="SUPFAM" id="SSF110087">
    <property type="entry name" value="DR1885-like metal-binding protein"/>
    <property type="match status" value="1"/>
</dbReference>
<dbReference type="Proteomes" id="UP001556196">
    <property type="component" value="Unassembled WGS sequence"/>
</dbReference>
<protein>
    <submittedName>
        <fullName evidence="2">Copper chaperone PCu(A)C</fullName>
    </submittedName>
</protein>
<dbReference type="InterPro" id="IPR007410">
    <property type="entry name" value="LpqE-like"/>
</dbReference>
<sequence length="159" mass="16393">MTYSFRAAAALVAAILIAAPAAAHEYKLGNLEIDHPWSRATLPGAKVAAGYLIVKNGGTEPDRLVAVGAEIAGKGEIHEMSMKDGVMIMRPVAGGIEIPAGGEIKLEPGSFHLMFMDLKAPAVAGEKFPGSLTFEKAGTVEVEFAVEKAGGADHSAHGG</sequence>
<dbReference type="Gene3D" id="2.60.40.1890">
    <property type="entry name" value="PCu(A)C copper chaperone"/>
    <property type="match status" value="1"/>
</dbReference>
<comment type="caution">
    <text evidence="2">The sequence shown here is derived from an EMBL/GenBank/DDBJ whole genome shotgun (WGS) entry which is preliminary data.</text>
</comment>
<keyword evidence="3" id="KW-1185">Reference proteome</keyword>
<dbReference type="Pfam" id="PF04314">
    <property type="entry name" value="PCuAC"/>
    <property type="match status" value="1"/>
</dbReference>
<dbReference type="PANTHER" id="PTHR36302:SF1">
    <property type="entry name" value="COPPER CHAPERONE PCU(A)C"/>
    <property type="match status" value="1"/>
</dbReference>
<reference evidence="2 3" key="1">
    <citation type="submission" date="2024-06" db="EMBL/GenBank/DDBJ databases">
        <authorList>
            <person name="Tuo L."/>
        </authorList>
    </citation>
    <scope>NUCLEOTIDE SEQUENCE [LARGE SCALE GENOMIC DNA]</scope>
    <source>
        <strain evidence="2 3">ZMM04-5</strain>
    </source>
</reference>
<dbReference type="RefSeq" id="WP_367721879.1">
    <property type="nucleotide sequence ID" value="NZ_JBFOCH010000018.1"/>
</dbReference>
<evidence type="ECO:0000256" key="1">
    <source>
        <dbReference type="SAM" id="SignalP"/>
    </source>
</evidence>
<dbReference type="PANTHER" id="PTHR36302">
    <property type="entry name" value="BLR7088 PROTEIN"/>
    <property type="match status" value="1"/>
</dbReference>
<name>A0ABV3QWU9_9HYPH</name>
<evidence type="ECO:0000313" key="3">
    <source>
        <dbReference type="Proteomes" id="UP001556196"/>
    </source>
</evidence>
<accession>A0ABV3QWU9</accession>
<proteinExistence type="predicted"/>
<dbReference type="InterPro" id="IPR058248">
    <property type="entry name" value="Lxx211020-like"/>
</dbReference>
<keyword evidence="1" id="KW-0732">Signal</keyword>
<gene>
    <name evidence="2" type="ORF">ABUE31_02305</name>
</gene>
<evidence type="ECO:0000313" key="2">
    <source>
        <dbReference type="EMBL" id="MEW9804817.1"/>
    </source>
</evidence>
<feature type="chain" id="PRO_5046514906" evidence="1">
    <location>
        <begin position="24"/>
        <end position="159"/>
    </location>
</feature>
<feature type="signal peptide" evidence="1">
    <location>
        <begin position="1"/>
        <end position="23"/>
    </location>
</feature>
<dbReference type="InterPro" id="IPR036182">
    <property type="entry name" value="PCuAC_sf"/>
</dbReference>
<dbReference type="EMBL" id="JBFOCI010000001">
    <property type="protein sequence ID" value="MEW9804817.1"/>
    <property type="molecule type" value="Genomic_DNA"/>
</dbReference>